<feature type="chain" id="PRO_5046560549" evidence="1">
    <location>
        <begin position="19"/>
        <end position="392"/>
    </location>
</feature>
<protein>
    <submittedName>
        <fullName evidence="2">Outer membrane beta-barrel protein</fullName>
    </submittedName>
</protein>
<dbReference type="SUPFAM" id="SSF56935">
    <property type="entry name" value="Porins"/>
    <property type="match status" value="1"/>
</dbReference>
<dbReference type="InterPro" id="IPR018759">
    <property type="entry name" value="BBP2_2"/>
</dbReference>
<dbReference type="NCBIfam" id="TIGR03014">
    <property type="entry name" value="EpsL"/>
    <property type="match status" value="1"/>
</dbReference>
<sequence>MAAWALASGAVLAPPAHAAFSDTVKPFVALGYTHDDNLLRLEDGQQLDGGRADNIRQSQAGVSVEWPLGRQVLIGSAKVSKVSFDHFSQLDYTGQDYQGTWNWVVGNHLNGHLGASYAQTIAPFTDFHSNERNLKTQKRGFADIFWRFHPSWQVHAGYVNDQYDYDLASQRFNTRTEKASDAGVDFLATSGSTVGLVARRLNGHYPYANQSGPVVRESGYTQDELKLKVLWRASGLTEVQFLGGRVKRRHDLGAERDVSGTNARLTVQWTPRERLRWSAAVWREFTAVESSILNYALSKGGSVNATWDVSAKVALTASARRERRDFNGLLASVLPISYDDDSRTLGAGVSYAPTRTSQLSLQYNRETRDPSNRLFSSGYRANSVSFNASLQF</sequence>
<keyword evidence="3" id="KW-1185">Reference proteome</keyword>
<dbReference type="InterPro" id="IPR017465">
    <property type="entry name" value="EpsL_proteobac"/>
</dbReference>
<dbReference type="Pfam" id="PF10082">
    <property type="entry name" value="BBP2_2"/>
    <property type="match status" value="1"/>
</dbReference>
<evidence type="ECO:0000256" key="1">
    <source>
        <dbReference type="SAM" id="SignalP"/>
    </source>
</evidence>
<dbReference type="EMBL" id="WWCO01000015">
    <property type="protein sequence ID" value="MYM36480.1"/>
    <property type="molecule type" value="Genomic_DNA"/>
</dbReference>
<dbReference type="Proteomes" id="UP000449678">
    <property type="component" value="Unassembled WGS sequence"/>
</dbReference>
<evidence type="ECO:0000313" key="2">
    <source>
        <dbReference type="EMBL" id="MYM36480.1"/>
    </source>
</evidence>
<dbReference type="RefSeq" id="WP_160991847.1">
    <property type="nucleotide sequence ID" value="NZ_WWCO01000015.1"/>
</dbReference>
<keyword evidence="1" id="KW-0732">Signal</keyword>
<name>A0ABW9VCC1_9BURK</name>
<accession>A0ABW9VCC1</accession>
<organism evidence="2 3">
    <name type="scientific">Duganella lactea</name>
    <dbReference type="NCBI Taxonomy" id="2692173"/>
    <lineage>
        <taxon>Bacteria</taxon>
        <taxon>Pseudomonadati</taxon>
        <taxon>Pseudomonadota</taxon>
        <taxon>Betaproteobacteria</taxon>
        <taxon>Burkholderiales</taxon>
        <taxon>Oxalobacteraceae</taxon>
        <taxon>Telluria group</taxon>
        <taxon>Duganella</taxon>
    </lineage>
</organism>
<proteinExistence type="predicted"/>
<feature type="signal peptide" evidence="1">
    <location>
        <begin position="1"/>
        <end position="18"/>
    </location>
</feature>
<gene>
    <name evidence="2" type="ORF">GTP38_19310</name>
</gene>
<evidence type="ECO:0000313" key="3">
    <source>
        <dbReference type="Proteomes" id="UP000449678"/>
    </source>
</evidence>
<reference evidence="2 3" key="1">
    <citation type="submission" date="2019-12" db="EMBL/GenBank/DDBJ databases">
        <title>Novel species isolated from a subtropical stream in China.</title>
        <authorList>
            <person name="Lu H."/>
        </authorList>
    </citation>
    <scope>NUCLEOTIDE SEQUENCE [LARGE SCALE GENOMIC DNA]</scope>
    <source>
        <strain evidence="2 3">FT94W</strain>
    </source>
</reference>
<comment type="caution">
    <text evidence="2">The sequence shown here is derived from an EMBL/GenBank/DDBJ whole genome shotgun (WGS) entry which is preliminary data.</text>
</comment>